<evidence type="ECO:0000313" key="3">
    <source>
        <dbReference type="Proteomes" id="UP000325641"/>
    </source>
</evidence>
<gene>
    <name evidence="2" type="ORF">F8237_21480</name>
</gene>
<dbReference type="Proteomes" id="UP000325641">
    <property type="component" value="Chromosome"/>
</dbReference>
<evidence type="ECO:0000256" key="1">
    <source>
        <dbReference type="SAM" id="MobiDB-lite"/>
    </source>
</evidence>
<dbReference type="RefSeq" id="WP_151647694.1">
    <property type="nucleotide sequence ID" value="NZ_CP044543.1"/>
</dbReference>
<reference evidence="3" key="1">
    <citation type="submission" date="2019-10" db="EMBL/GenBank/DDBJ databases">
        <title>Complete Genome Sequence of Bradyrhizobium betae type strain PL7HG1T.</title>
        <authorList>
            <person name="Bromfield E.S.P."/>
            <person name="Cloutier S."/>
        </authorList>
    </citation>
    <scope>NUCLEOTIDE SEQUENCE [LARGE SCALE GENOMIC DNA]</scope>
    <source>
        <strain evidence="3">PL7HG1</strain>
    </source>
</reference>
<proteinExistence type="predicted"/>
<accession>A0A5P6PB99</accession>
<dbReference type="OrthoDB" id="8270474at2"/>
<dbReference type="EMBL" id="CP044543">
    <property type="protein sequence ID" value="QFI74753.1"/>
    <property type="molecule type" value="Genomic_DNA"/>
</dbReference>
<evidence type="ECO:0000313" key="2">
    <source>
        <dbReference type="EMBL" id="QFI74753.1"/>
    </source>
</evidence>
<protein>
    <submittedName>
        <fullName evidence="2">Uncharacterized protein</fullName>
    </submittedName>
</protein>
<organism evidence="2 3">
    <name type="scientific">Bradyrhizobium betae</name>
    <dbReference type="NCBI Taxonomy" id="244734"/>
    <lineage>
        <taxon>Bacteria</taxon>
        <taxon>Pseudomonadati</taxon>
        <taxon>Pseudomonadota</taxon>
        <taxon>Alphaproteobacteria</taxon>
        <taxon>Hyphomicrobiales</taxon>
        <taxon>Nitrobacteraceae</taxon>
        <taxon>Bradyrhizobium</taxon>
    </lineage>
</organism>
<name>A0A5P6PB99_9BRAD</name>
<dbReference type="KEGG" id="bbet:F8237_21480"/>
<dbReference type="AlphaFoldDB" id="A0A5P6PB99"/>
<sequence>MSNSNLRPKLSTAELAFRIYAAFRAHPHICNVLTHISRAKWSEVERSISSIIDPATTSDELSPLGRNIVDLMVAERGITGKILKPHFHAVLHRFLDPPQSERLIRHVEALFRDVDWKAQHPAQLPAPSIAPEESDRARAELQ</sequence>
<feature type="region of interest" description="Disordered" evidence="1">
    <location>
        <begin position="122"/>
        <end position="142"/>
    </location>
</feature>
<feature type="compositionally biased region" description="Basic and acidic residues" evidence="1">
    <location>
        <begin position="133"/>
        <end position="142"/>
    </location>
</feature>